<keyword evidence="2" id="KW-0732">Signal</keyword>
<feature type="compositionally biased region" description="Low complexity" evidence="1">
    <location>
        <begin position="34"/>
        <end position="51"/>
    </location>
</feature>
<comment type="caution">
    <text evidence="3">The sequence shown here is derived from an EMBL/GenBank/DDBJ whole genome shotgun (WGS) entry which is preliminary data.</text>
</comment>
<evidence type="ECO:0000313" key="3">
    <source>
        <dbReference type="EMBL" id="MBB4613113.1"/>
    </source>
</evidence>
<reference evidence="3 4" key="1">
    <citation type="submission" date="2020-08" db="EMBL/GenBank/DDBJ databases">
        <title>Genomic Encyclopedia of Type Strains, Phase IV (KMG-IV): sequencing the most valuable type-strain genomes for metagenomic binning, comparative biology and taxonomic classification.</title>
        <authorList>
            <person name="Goeker M."/>
        </authorList>
    </citation>
    <scope>NUCLEOTIDE SEQUENCE [LARGE SCALE GENOMIC DNA]</scope>
    <source>
        <strain evidence="3 4">DSM 17507</strain>
    </source>
</reference>
<protein>
    <recommendedName>
        <fullName evidence="5">Lipoprotein</fullName>
    </recommendedName>
</protein>
<dbReference type="EMBL" id="JACHOA010000002">
    <property type="protein sequence ID" value="MBB4613113.1"/>
    <property type="molecule type" value="Genomic_DNA"/>
</dbReference>
<name>A0A7W7ET73_9SPHN</name>
<gene>
    <name evidence="3" type="ORF">GGR37_001372</name>
</gene>
<keyword evidence="4" id="KW-1185">Reference proteome</keyword>
<feature type="region of interest" description="Disordered" evidence="1">
    <location>
        <begin position="20"/>
        <end position="51"/>
    </location>
</feature>
<evidence type="ECO:0008006" key="5">
    <source>
        <dbReference type="Google" id="ProtNLM"/>
    </source>
</evidence>
<accession>A0A7W7ET73</accession>
<evidence type="ECO:0000256" key="2">
    <source>
        <dbReference type="SAM" id="SignalP"/>
    </source>
</evidence>
<dbReference type="AlphaFoldDB" id="A0A7W7ET73"/>
<dbReference type="RefSeq" id="WP_144905325.1">
    <property type="nucleotide sequence ID" value="NZ_JACHOA010000002.1"/>
</dbReference>
<feature type="signal peptide" evidence="2">
    <location>
        <begin position="1"/>
        <end position="19"/>
    </location>
</feature>
<organism evidence="3 4">
    <name type="scientific">Novosphingobium taihuense</name>
    <dbReference type="NCBI Taxonomy" id="260085"/>
    <lineage>
        <taxon>Bacteria</taxon>
        <taxon>Pseudomonadati</taxon>
        <taxon>Pseudomonadota</taxon>
        <taxon>Alphaproteobacteria</taxon>
        <taxon>Sphingomonadales</taxon>
        <taxon>Sphingomonadaceae</taxon>
        <taxon>Novosphingobium</taxon>
    </lineage>
</organism>
<dbReference type="Proteomes" id="UP000538566">
    <property type="component" value="Unassembled WGS sequence"/>
</dbReference>
<evidence type="ECO:0000256" key="1">
    <source>
        <dbReference type="SAM" id="MobiDB-lite"/>
    </source>
</evidence>
<evidence type="ECO:0000313" key="4">
    <source>
        <dbReference type="Proteomes" id="UP000538566"/>
    </source>
</evidence>
<sequence length="163" mass="17111">MKRLVLPMLALPLALAACSKPSPEPSDAATPSLAPVVSASEAMAPPASPEASEAAPVAAATFPAAMRGKWAMGQADCDPSTGADKGALTISEKSVKFYESVANLTDAKIATPTEIRAVFDYEGEGMKWQREASYELEDGGKTLVLTEYGDDAPQGPRRHSRCK</sequence>
<dbReference type="OrthoDB" id="6057763at2"/>
<proteinExistence type="predicted"/>
<feature type="chain" id="PRO_5031535873" description="Lipoprotein" evidence="2">
    <location>
        <begin position="20"/>
        <end position="163"/>
    </location>
</feature>
<dbReference type="PROSITE" id="PS51257">
    <property type="entry name" value="PROKAR_LIPOPROTEIN"/>
    <property type="match status" value="1"/>
</dbReference>